<dbReference type="EC" id="2.7.1.30" evidence="3"/>
<evidence type="ECO:0000313" key="15">
    <source>
        <dbReference type="WBParaSite" id="nRc.2.0.1.t25737-RA"/>
    </source>
</evidence>
<accession>A0A915JI23</accession>
<dbReference type="WBParaSite" id="nRc.2.0.1.t25737-RA">
    <property type="protein sequence ID" value="nRc.2.0.1.t25737-RA"/>
    <property type="gene ID" value="nRc.2.0.1.g25737"/>
</dbReference>
<dbReference type="GO" id="GO:0046167">
    <property type="term" value="P:glycerol-3-phosphate biosynthetic process"/>
    <property type="evidence" value="ECO:0007669"/>
    <property type="project" value="TreeGrafter"/>
</dbReference>
<evidence type="ECO:0000256" key="1">
    <source>
        <dbReference type="ARBA" id="ARBA00005190"/>
    </source>
</evidence>
<keyword evidence="6 10" id="KW-0418">Kinase</keyword>
<keyword evidence="11" id="KW-0812">Transmembrane</keyword>
<name>A0A915JI23_ROMCU</name>
<evidence type="ECO:0000256" key="5">
    <source>
        <dbReference type="ARBA" id="ARBA00022741"/>
    </source>
</evidence>
<evidence type="ECO:0000256" key="3">
    <source>
        <dbReference type="ARBA" id="ARBA00012099"/>
    </source>
</evidence>
<organism evidence="14 15">
    <name type="scientific">Romanomermis culicivorax</name>
    <name type="common">Nematode worm</name>
    <dbReference type="NCBI Taxonomy" id="13658"/>
    <lineage>
        <taxon>Eukaryota</taxon>
        <taxon>Metazoa</taxon>
        <taxon>Ecdysozoa</taxon>
        <taxon>Nematoda</taxon>
        <taxon>Enoplea</taxon>
        <taxon>Dorylaimia</taxon>
        <taxon>Mermithida</taxon>
        <taxon>Mermithoidea</taxon>
        <taxon>Mermithidae</taxon>
        <taxon>Romanomermis</taxon>
    </lineage>
</organism>
<dbReference type="GO" id="GO:0006641">
    <property type="term" value="P:triglyceride metabolic process"/>
    <property type="evidence" value="ECO:0007669"/>
    <property type="project" value="TreeGrafter"/>
</dbReference>
<keyword evidence="5" id="KW-0547">Nucleotide-binding</keyword>
<dbReference type="InterPro" id="IPR018483">
    <property type="entry name" value="Carb_kinase_FGGY_CS"/>
</dbReference>
<evidence type="ECO:0000256" key="2">
    <source>
        <dbReference type="ARBA" id="ARBA00009156"/>
    </source>
</evidence>
<evidence type="ECO:0000259" key="12">
    <source>
        <dbReference type="Pfam" id="PF00370"/>
    </source>
</evidence>
<dbReference type="InterPro" id="IPR043129">
    <property type="entry name" value="ATPase_NBD"/>
</dbReference>
<keyword evidence="7" id="KW-0319">Glycerol metabolism</keyword>
<dbReference type="InterPro" id="IPR018484">
    <property type="entry name" value="FGGY_N"/>
</dbReference>
<evidence type="ECO:0000256" key="6">
    <source>
        <dbReference type="ARBA" id="ARBA00022777"/>
    </source>
</evidence>
<dbReference type="InterPro" id="IPR018485">
    <property type="entry name" value="FGGY_C"/>
</dbReference>
<feature type="domain" description="Carbohydrate kinase FGGY C-terminal" evidence="13">
    <location>
        <begin position="112"/>
        <end position="306"/>
    </location>
</feature>
<dbReference type="PANTHER" id="PTHR10196:SF69">
    <property type="entry name" value="GLYCEROL KINASE"/>
    <property type="match status" value="1"/>
</dbReference>
<dbReference type="Gene3D" id="3.30.420.40">
    <property type="match status" value="2"/>
</dbReference>
<dbReference type="OMA" id="HKTDATN"/>
<keyword evidence="4 10" id="KW-0808">Transferase</keyword>
<evidence type="ECO:0000259" key="13">
    <source>
        <dbReference type="Pfam" id="PF02782"/>
    </source>
</evidence>
<evidence type="ECO:0000256" key="11">
    <source>
        <dbReference type="SAM" id="Phobius"/>
    </source>
</evidence>
<evidence type="ECO:0000256" key="8">
    <source>
        <dbReference type="ARBA" id="ARBA00022840"/>
    </source>
</evidence>
<dbReference type="SUPFAM" id="SSF53067">
    <property type="entry name" value="Actin-like ATPase domain"/>
    <property type="match status" value="2"/>
</dbReference>
<dbReference type="GO" id="GO:0005524">
    <property type="term" value="F:ATP binding"/>
    <property type="evidence" value="ECO:0007669"/>
    <property type="project" value="UniProtKB-KW"/>
</dbReference>
<dbReference type="Pfam" id="PF02782">
    <property type="entry name" value="FGGY_C"/>
    <property type="match status" value="1"/>
</dbReference>
<dbReference type="Proteomes" id="UP000887565">
    <property type="component" value="Unplaced"/>
</dbReference>
<dbReference type="AlphaFoldDB" id="A0A915JI23"/>
<keyword evidence="11" id="KW-0472">Membrane</keyword>
<comment type="similarity">
    <text evidence="2 10">Belongs to the FGGY kinase family.</text>
</comment>
<dbReference type="PROSITE" id="PS00445">
    <property type="entry name" value="FGGY_KINASES_2"/>
    <property type="match status" value="1"/>
</dbReference>
<comment type="pathway">
    <text evidence="1">Polyol metabolism; glycerol degradation via glycerol kinase pathway; sn-glycerol 3-phosphate from glycerol: step 1/1.</text>
</comment>
<dbReference type="FunFam" id="3.30.420.40:FF:000108">
    <property type="entry name" value="Glycerol kinase, glycosomal"/>
    <property type="match status" value="1"/>
</dbReference>
<evidence type="ECO:0000256" key="4">
    <source>
        <dbReference type="ARBA" id="ARBA00022679"/>
    </source>
</evidence>
<protein>
    <recommendedName>
        <fullName evidence="3">glycerol kinase</fullName>
        <ecNumber evidence="3">2.7.1.30</ecNumber>
    </recommendedName>
    <alternativeName>
        <fullName evidence="9">ATP:glycerol 3-phosphotransferase</fullName>
    </alternativeName>
</protein>
<keyword evidence="8" id="KW-0067">ATP-binding</keyword>
<evidence type="ECO:0000256" key="9">
    <source>
        <dbReference type="ARBA" id="ARBA00043149"/>
    </source>
</evidence>
<keyword evidence="14" id="KW-1185">Reference proteome</keyword>
<keyword evidence="11" id="KW-1133">Transmembrane helix</keyword>
<dbReference type="GO" id="GO:0004370">
    <property type="term" value="F:glycerol kinase activity"/>
    <property type="evidence" value="ECO:0007669"/>
    <property type="project" value="UniProtKB-EC"/>
</dbReference>
<reference evidence="15" key="1">
    <citation type="submission" date="2022-11" db="UniProtKB">
        <authorList>
            <consortium name="WormBaseParasite"/>
        </authorList>
    </citation>
    <scope>IDENTIFICATION</scope>
</reference>
<dbReference type="PANTHER" id="PTHR10196">
    <property type="entry name" value="SUGAR KINASE"/>
    <property type="match status" value="1"/>
</dbReference>
<feature type="domain" description="Carbohydrate kinase FGGY N-terminal" evidence="12">
    <location>
        <begin position="3"/>
        <end position="102"/>
    </location>
</feature>
<sequence>MTGTIDTWLIWNLTGGLDCGVYITDVTNASRTMLMNIRSLNWDTKLLTFFELDQSYLPEIRSSSEIYGHIKVNSIEQDSTEFSLNGVPISGCLGDQQAALVGEACFEEMSCKNTYGTGCFLLSNTGLRPVFSKHGLLTTVAYKFGPNQPPCYALEGSVAVAGQCLKWLRDNLDFFNDYDQCDEMIRSVQDDSEVYFVPAFSGLYAPYWHSQARGIIIGLTSFTRKGHILKAAFEAVCYQTRDILEAMCKDSGGAATPSKVKLLADGGMTKNDYFMQMQADLLGTTIRRDHLTESTSLGVAIAAGLAPGVQLWTMEQVLAMPTLSDDFKPKMNSYERDSKYQKWKDAVSRCQNWTRSGAQSSSPSIWSEIFEPLLLPTAALCTGALITVCIQRFFIRN</sequence>
<dbReference type="GO" id="GO:0005739">
    <property type="term" value="C:mitochondrion"/>
    <property type="evidence" value="ECO:0007669"/>
    <property type="project" value="TreeGrafter"/>
</dbReference>
<dbReference type="Pfam" id="PF00370">
    <property type="entry name" value="FGGY_N"/>
    <property type="match status" value="1"/>
</dbReference>
<evidence type="ECO:0000256" key="10">
    <source>
        <dbReference type="RuleBase" id="RU003733"/>
    </source>
</evidence>
<feature type="transmembrane region" description="Helical" evidence="11">
    <location>
        <begin position="373"/>
        <end position="395"/>
    </location>
</feature>
<evidence type="ECO:0000256" key="7">
    <source>
        <dbReference type="ARBA" id="ARBA00022798"/>
    </source>
</evidence>
<proteinExistence type="inferred from homology"/>
<dbReference type="GO" id="GO:0006071">
    <property type="term" value="P:glycerol metabolic process"/>
    <property type="evidence" value="ECO:0007669"/>
    <property type="project" value="UniProtKB-KW"/>
</dbReference>
<evidence type="ECO:0000313" key="14">
    <source>
        <dbReference type="Proteomes" id="UP000887565"/>
    </source>
</evidence>